<gene>
    <name evidence="3" type="ORF">GCM10023091_07750</name>
</gene>
<evidence type="ECO:0000313" key="3">
    <source>
        <dbReference type="EMBL" id="GAA4433776.1"/>
    </source>
</evidence>
<dbReference type="SUPFAM" id="SSF55298">
    <property type="entry name" value="YjgF-like"/>
    <property type="match status" value="1"/>
</dbReference>
<sequence length="227" mass="24987">MIFENRPVALPLLYKYYLYKIAMRGGYRFAVEMKGRYQAAYGSNLVILMKSFFRYFSLFVFAALLLPASSFAQKATNAEKRIQELGIQLKPPGKPIANFVTAVTVGKLVYLSGHGPVQENGEYMKGKVGSDLNTEQAKEAARLTGISLLGALKSHIGDLNKVKRLVKVLGMVNAIPTFDQHPMVINGFSDLMVDVFGENGKHARSAVGVGSLPMNIPVEIEMIVELK</sequence>
<dbReference type="PANTHER" id="PTHR43760:SF1">
    <property type="entry name" value="ENDORIBONUCLEASE L-PSP_CHORISMATE MUTASE-LIKE DOMAIN-CONTAINING PROTEIN"/>
    <property type="match status" value="1"/>
</dbReference>
<dbReference type="InterPro" id="IPR035959">
    <property type="entry name" value="RutC-like_sf"/>
</dbReference>
<protein>
    <recommendedName>
        <fullName evidence="2">Endoribonuclease L-PSP/chorismate mutase-like domain-containing protein</fullName>
    </recommendedName>
</protein>
<reference evidence="4" key="1">
    <citation type="journal article" date="2019" name="Int. J. Syst. Evol. Microbiol.">
        <title>The Global Catalogue of Microorganisms (GCM) 10K type strain sequencing project: providing services to taxonomists for standard genome sequencing and annotation.</title>
        <authorList>
            <consortium name="The Broad Institute Genomics Platform"/>
            <consortium name="The Broad Institute Genome Sequencing Center for Infectious Disease"/>
            <person name="Wu L."/>
            <person name="Ma J."/>
        </authorList>
    </citation>
    <scope>NUCLEOTIDE SEQUENCE [LARGE SCALE GENOMIC DNA]</scope>
    <source>
        <strain evidence="4">JCM 31920</strain>
    </source>
</reference>
<dbReference type="PANTHER" id="PTHR43760">
    <property type="entry name" value="ENDORIBONUCLEASE-RELATED"/>
    <property type="match status" value="1"/>
</dbReference>
<accession>A0ABP8LSX7</accession>
<keyword evidence="1" id="KW-0812">Transmembrane</keyword>
<evidence type="ECO:0000256" key="1">
    <source>
        <dbReference type="SAM" id="Phobius"/>
    </source>
</evidence>
<dbReference type="EMBL" id="BAABEY010000009">
    <property type="protein sequence ID" value="GAA4433776.1"/>
    <property type="molecule type" value="Genomic_DNA"/>
</dbReference>
<dbReference type="Proteomes" id="UP001501508">
    <property type="component" value="Unassembled WGS sequence"/>
</dbReference>
<dbReference type="CDD" id="cd02199">
    <property type="entry name" value="YjgF_YER057c_UK114_like_1"/>
    <property type="match status" value="1"/>
</dbReference>
<dbReference type="Gene3D" id="3.30.1330.40">
    <property type="entry name" value="RutC-like"/>
    <property type="match status" value="1"/>
</dbReference>
<evidence type="ECO:0000313" key="4">
    <source>
        <dbReference type="Proteomes" id="UP001501508"/>
    </source>
</evidence>
<evidence type="ECO:0000259" key="2">
    <source>
        <dbReference type="Pfam" id="PF14588"/>
    </source>
</evidence>
<feature type="domain" description="Endoribonuclease L-PSP/chorismate mutase-like" evidence="2">
    <location>
        <begin position="82"/>
        <end position="218"/>
    </location>
</feature>
<feature type="transmembrane region" description="Helical" evidence="1">
    <location>
        <begin position="52"/>
        <end position="72"/>
    </location>
</feature>
<keyword evidence="1" id="KW-1133">Transmembrane helix</keyword>
<organism evidence="3 4">
    <name type="scientific">Ravibacter arvi</name>
    <dbReference type="NCBI Taxonomy" id="2051041"/>
    <lineage>
        <taxon>Bacteria</taxon>
        <taxon>Pseudomonadati</taxon>
        <taxon>Bacteroidota</taxon>
        <taxon>Cytophagia</taxon>
        <taxon>Cytophagales</taxon>
        <taxon>Spirosomataceae</taxon>
        <taxon>Ravibacter</taxon>
    </lineage>
</organism>
<keyword evidence="1" id="KW-0472">Membrane</keyword>
<dbReference type="InterPro" id="IPR013813">
    <property type="entry name" value="Endoribo_LPSP/chorism_mut-like"/>
</dbReference>
<keyword evidence="4" id="KW-1185">Reference proteome</keyword>
<proteinExistence type="predicted"/>
<dbReference type="Pfam" id="PF14588">
    <property type="entry name" value="YjgF_endoribonc"/>
    <property type="match status" value="1"/>
</dbReference>
<comment type="caution">
    <text evidence="3">The sequence shown here is derived from an EMBL/GenBank/DDBJ whole genome shotgun (WGS) entry which is preliminary data.</text>
</comment>
<name>A0ABP8LSX7_9BACT</name>